<reference evidence="7" key="1">
    <citation type="journal article" date="2021" name="Nat. Commun.">
        <title>Genetic determinants of endophytism in the Arabidopsis root mycobiome.</title>
        <authorList>
            <person name="Mesny F."/>
            <person name="Miyauchi S."/>
            <person name="Thiergart T."/>
            <person name="Pickel B."/>
            <person name="Atanasova L."/>
            <person name="Karlsson M."/>
            <person name="Huettel B."/>
            <person name="Barry K.W."/>
            <person name="Haridas S."/>
            <person name="Chen C."/>
            <person name="Bauer D."/>
            <person name="Andreopoulos W."/>
            <person name="Pangilinan J."/>
            <person name="LaButti K."/>
            <person name="Riley R."/>
            <person name="Lipzen A."/>
            <person name="Clum A."/>
            <person name="Drula E."/>
            <person name="Henrissat B."/>
            <person name="Kohler A."/>
            <person name="Grigoriev I.V."/>
            <person name="Martin F.M."/>
            <person name="Hacquard S."/>
        </authorList>
    </citation>
    <scope>NUCLEOTIDE SEQUENCE</scope>
    <source>
        <strain evidence="7">MPI-CAGE-CH-0235</strain>
    </source>
</reference>
<gene>
    <name evidence="7" type="ORF">B0I35DRAFT_514011</name>
</gene>
<organism evidence="7 8">
    <name type="scientific">Stachybotrys elegans</name>
    <dbReference type="NCBI Taxonomy" id="80388"/>
    <lineage>
        <taxon>Eukaryota</taxon>
        <taxon>Fungi</taxon>
        <taxon>Dikarya</taxon>
        <taxon>Ascomycota</taxon>
        <taxon>Pezizomycotina</taxon>
        <taxon>Sordariomycetes</taxon>
        <taxon>Hypocreomycetidae</taxon>
        <taxon>Hypocreales</taxon>
        <taxon>Stachybotryaceae</taxon>
        <taxon>Stachybotrys</taxon>
    </lineage>
</organism>
<evidence type="ECO:0000313" key="8">
    <source>
        <dbReference type="Proteomes" id="UP000813444"/>
    </source>
</evidence>
<evidence type="ECO:0000256" key="2">
    <source>
        <dbReference type="ARBA" id="ARBA00022630"/>
    </source>
</evidence>
<dbReference type="AlphaFoldDB" id="A0A8K0SKG1"/>
<keyword evidence="2" id="KW-0285">Flavoprotein</keyword>
<keyword evidence="3" id="KW-0274">FAD</keyword>
<dbReference type="PANTHER" id="PTHR13789:SF238">
    <property type="entry name" value="PUTATIVE (AFU_ORTHOLOGUE AFUA_2G01680)-RELATED"/>
    <property type="match status" value="1"/>
</dbReference>
<dbReference type="PANTHER" id="PTHR13789">
    <property type="entry name" value="MONOOXYGENASE"/>
    <property type="match status" value="1"/>
</dbReference>
<evidence type="ECO:0000313" key="7">
    <source>
        <dbReference type="EMBL" id="KAH7312712.1"/>
    </source>
</evidence>
<accession>A0A8K0SKG1</accession>
<sequence>MTSAENKDFCRLRFLIVGGGLASLASALALKQAGHDVTIFERMPRLQQIGAGIQLSPNATRTLRSWGILDAVLKHAYQPRTSVFRSWHNGKVLAPFLPPSSYIEATYGAPYIVVHRADLLAVMVSAAEACGVTIRLGCNVTDVRLEDATVILSDGEYVSGDVILGADGERSYCRSVLAGRLDLPVPTDDVVARIAVSRNDILQDEKHPSWELMQPGSVNVWLGPDSHAVSYLLNNSNILNVVLIRKEPRRRPQDVMYGPQPVALQDLRESFDGWDPALRALIDVPGRSHCIKWTMLRINEVKHWRHQGGAPFCVLGDAAHAMPPYLAQGAAQAFEDAAALGSIFSKISSKDRIADALQTFESVRKPRVDKILELTLSRKDMYGMHDGEEQQLRDERLALGDDEESPDYQARPKFREWLWGYDAAADAAQAWEKVVQAASSTRQAV</sequence>
<name>A0A8K0SKG1_9HYPO</name>
<dbReference type="PRINTS" id="PR00420">
    <property type="entry name" value="RNGMNOXGNASE"/>
</dbReference>
<comment type="caution">
    <text evidence="7">The sequence shown here is derived from an EMBL/GenBank/DDBJ whole genome shotgun (WGS) entry which is preliminary data.</text>
</comment>
<protein>
    <submittedName>
        <fullName evidence="7">FAD binding domain-containing protein</fullName>
    </submittedName>
</protein>
<evidence type="ECO:0000256" key="1">
    <source>
        <dbReference type="ARBA" id="ARBA00007992"/>
    </source>
</evidence>
<dbReference type="Proteomes" id="UP000813444">
    <property type="component" value="Unassembled WGS sequence"/>
</dbReference>
<evidence type="ECO:0000256" key="5">
    <source>
        <dbReference type="ARBA" id="ARBA00023033"/>
    </source>
</evidence>
<comment type="similarity">
    <text evidence="1">Belongs to the paxM FAD-dependent monooxygenase family.</text>
</comment>
<dbReference type="GO" id="GO:0071949">
    <property type="term" value="F:FAD binding"/>
    <property type="evidence" value="ECO:0007669"/>
    <property type="project" value="InterPro"/>
</dbReference>
<keyword evidence="4" id="KW-0560">Oxidoreductase</keyword>
<dbReference type="SUPFAM" id="SSF51905">
    <property type="entry name" value="FAD/NAD(P)-binding domain"/>
    <property type="match status" value="1"/>
</dbReference>
<keyword evidence="8" id="KW-1185">Reference proteome</keyword>
<proteinExistence type="inferred from homology"/>
<dbReference type="Pfam" id="PF01494">
    <property type="entry name" value="FAD_binding_3"/>
    <property type="match status" value="1"/>
</dbReference>
<dbReference type="EMBL" id="JAGPNK010000010">
    <property type="protein sequence ID" value="KAH7312712.1"/>
    <property type="molecule type" value="Genomic_DNA"/>
</dbReference>
<dbReference type="Gene3D" id="3.50.50.60">
    <property type="entry name" value="FAD/NAD(P)-binding domain"/>
    <property type="match status" value="1"/>
</dbReference>
<dbReference type="GO" id="GO:0004497">
    <property type="term" value="F:monooxygenase activity"/>
    <property type="evidence" value="ECO:0007669"/>
    <property type="project" value="UniProtKB-KW"/>
</dbReference>
<evidence type="ECO:0000259" key="6">
    <source>
        <dbReference type="Pfam" id="PF01494"/>
    </source>
</evidence>
<feature type="domain" description="FAD-binding" evidence="6">
    <location>
        <begin position="15"/>
        <end position="373"/>
    </location>
</feature>
<dbReference type="InterPro" id="IPR050493">
    <property type="entry name" value="FAD-dep_Monooxygenase_BioMet"/>
</dbReference>
<keyword evidence="5" id="KW-0503">Monooxygenase</keyword>
<evidence type="ECO:0000256" key="4">
    <source>
        <dbReference type="ARBA" id="ARBA00023002"/>
    </source>
</evidence>
<dbReference type="OrthoDB" id="5428495at2759"/>
<evidence type="ECO:0000256" key="3">
    <source>
        <dbReference type="ARBA" id="ARBA00022827"/>
    </source>
</evidence>
<dbReference type="InterPro" id="IPR036188">
    <property type="entry name" value="FAD/NAD-bd_sf"/>
</dbReference>
<dbReference type="InterPro" id="IPR002938">
    <property type="entry name" value="FAD-bd"/>
</dbReference>